<reference evidence="3" key="1">
    <citation type="journal article" date="2019" name="Int. J. Syst. Evol. Microbiol.">
        <title>The Global Catalogue of Microorganisms (GCM) 10K type strain sequencing project: providing services to taxonomists for standard genome sequencing and annotation.</title>
        <authorList>
            <consortium name="The Broad Institute Genomics Platform"/>
            <consortium name="The Broad Institute Genome Sequencing Center for Infectious Disease"/>
            <person name="Wu L."/>
            <person name="Ma J."/>
        </authorList>
    </citation>
    <scope>NUCLEOTIDE SEQUENCE [LARGE SCALE GENOMIC DNA]</scope>
    <source>
        <strain evidence="3">JCM 17326</strain>
    </source>
</reference>
<organism evidence="2 3">
    <name type="scientific">Nonomuraea rosea</name>
    <dbReference type="NCBI Taxonomy" id="638574"/>
    <lineage>
        <taxon>Bacteria</taxon>
        <taxon>Bacillati</taxon>
        <taxon>Actinomycetota</taxon>
        <taxon>Actinomycetes</taxon>
        <taxon>Streptosporangiales</taxon>
        <taxon>Streptosporangiaceae</taxon>
        <taxon>Nonomuraea</taxon>
    </lineage>
</organism>
<evidence type="ECO:0000256" key="1">
    <source>
        <dbReference type="SAM" id="MobiDB-lite"/>
    </source>
</evidence>
<dbReference type="Proteomes" id="UP001500630">
    <property type="component" value="Unassembled WGS sequence"/>
</dbReference>
<protein>
    <submittedName>
        <fullName evidence="2">Uncharacterized protein</fullName>
    </submittedName>
</protein>
<sequence length="65" mass="6903">MVGEGVAVDDRGEGEALPASRVRGVLDLFEQGGRRPREPSGRHLAEGRTGLGDPERLIPRNAATP</sequence>
<comment type="caution">
    <text evidence="2">The sequence shown here is derived from an EMBL/GenBank/DDBJ whole genome shotgun (WGS) entry which is preliminary data.</text>
</comment>
<evidence type="ECO:0000313" key="3">
    <source>
        <dbReference type="Proteomes" id="UP001500630"/>
    </source>
</evidence>
<feature type="region of interest" description="Disordered" evidence="1">
    <location>
        <begin position="28"/>
        <end position="65"/>
    </location>
</feature>
<evidence type="ECO:0000313" key="2">
    <source>
        <dbReference type="EMBL" id="GAA3598832.1"/>
    </source>
</evidence>
<proteinExistence type="predicted"/>
<feature type="compositionally biased region" description="Basic and acidic residues" evidence="1">
    <location>
        <begin position="32"/>
        <end position="46"/>
    </location>
</feature>
<gene>
    <name evidence="2" type="ORF">GCM10022419_098100</name>
</gene>
<accession>A0ABP6Z5T9</accession>
<dbReference type="EMBL" id="BAABDQ010000033">
    <property type="protein sequence ID" value="GAA3598832.1"/>
    <property type="molecule type" value="Genomic_DNA"/>
</dbReference>
<keyword evidence="3" id="KW-1185">Reference proteome</keyword>
<name>A0ABP6Z5T9_9ACTN</name>